<keyword evidence="2" id="KW-0732">Signal</keyword>
<evidence type="ECO:0000256" key="2">
    <source>
        <dbReference type="SAM" id="SignalP"/>
    </source>
</evidence>
<protein>
    <submittedName>
        <fullName evidence="3">Predicted small integral membrane protein</fullName>
    </submittedName>
</protein>
<proteinExistence type="predicted"/>
<dbReference type="STRING" id="985054.SAMN05444358_10244"/>
<evidence type="ECO:0000313" key="4">
    <source>
        <dbReference type="Proteomes" id="UP000183400"/>
    </source>
</evidence>
<sequence>MRKLLLALPFLPTTAFAQQAGWGSVGQQEEKGFSWTAPLWPDFWMAWTPATLAVFVGIFSAIALIGILEGLKYRDGIERRGVLGLTTTLGDRLFITLLGSAYIFLAWLGLMGQPVWTPLFLSIGWGIFVFRKV</sequence>
<keyword evidence="1" id="KW-1133">Transmembrane helix</keyword>
<keyword evidence="1" id="KW-0472">Membrane</keyword>
<feature type="transmembrane region" description="Helical" evidence="1">
    <location>
        <begin position="115"/>
        <end position="131"/>
    </location>
</feature>
<organism evidence="3 4">
    <name type="scientific">Ruegeria halocynthiae</name>
    <dbReference type="NCBI Taxonomy" id="985054"/>
    <lineage>
        <taxon>Bacteria</taxon>
        <taxon>Pseudomonadati</taxon>
        <taxon>Pseudomonadota</taxon>
        <taxon>Alphaproteobacteria</taxon>
        <taxon>Rhodobacterales</taxon>
        <taxon>Roseobacteraceae</taxon>
        <taxon>Ruegeria</taxon>
    </lineage>
</organism>
<dbReference type="OrthoDB" id="5420630at2"/>
<feature type="chain" id="PRO_5010172534" evidence="2">
    <location>
        <begin position="18"/>
        <end position="133"/>
    </location>
</feature>
<keyword evidence="4" id="KW-1185">Reference proteome</keyword>
<dbReference type="AlphaFoldDB" id="A0A1H2XSQ5"/>
<accession>A0A1H2XSQ5</accession>
<keyword evidence="1" id="KW-0812">Transmembrane</keyword>
<feature type="signal peptide" evidence="2">
    <location>
        <begin position="1"/>
        <end position="17"/>
    </location>
</feature>
<evidence type="ECO:0000313" key="3">
    <source>
        <dbReference type="EMBL" id="SDW95851.1"/>
    </source>
</evidence>
<name>A0A1H2XSQ5_9RHOB</name>
<dbReference type="RefSeq" id="WP_074736581.1">
    <property type="nucleotide sequence ID" value="NZ_FNNP01000002.1"/>
</dbReference>
<dbReference type="InterPro" id="IPR018678">
    <property type="entry name" value="DUF2160_TM"/>
</dbReference>
<gene>
    <name evidence="3" type="ORF">SAMN05444358_10244</name>
</gene>
<dbReference type="Pfam" id="PF09928">
    <property type="entry name" value="DUF2160"/>
    <property type="match status" value="1"/>
</dbReference>
<evidence type="ECO:0000256" key="1">
    <source>
        <dbReference type="SAM" id="Phobius"/>
    </source>
</evidence>
<dbReference type="EMBL" id="FNNP01000002">
    <property type="protein sequence ID" value="SDW95851.1"/>
    <property type="molecule type" value="Genomic_DNA"/>
</dbReference>
<reference evidence="4" key="1">
    <citation type="submission" date="2016-10" db="EMBL/GenBank/DDBJ databases">
        <authorList>
            <person name="Varghese N."/>
            <person name="Submissions S."/>
        </authorList>
    </citation>
    <scope>NUCLEOTIDE SEQUENCE [LARGE SCALE GENOMIC DNA]</scope>
    <source>
        <strain evidence="4">DSM 27839</strain>
    </source>
</reference>
<dbReference type="Proteomes" id="UP000183400">
    <property type="component" value="Unassembled WGS sequence"/>
</dbReference>
<feature type="transmembrane region" description="Helical" evidence="1">
    <location>
        <begin position="44"/>
        <end position="68"/>
    </location>
</feature>
<feature type="transmembrane region" description="Helical" evidence="1">
    <location>
        <begin position="89"/>
        <end position="109"/>
    </location>
</feature>